<gene>
    <name evidence="2" type="ORF">LVIROSA_LOCUS25317</name>
</gene>
<evidence type="ECO:0000256" key="1">
    <source>
        <dbReference type="SAM" id="MobiDB-lite"/>
    </source>
</evidence>
<name>A0AAU9NML1_9ASTR</name>
<feature type="region of interest" description="Disordered" evidence="1">
    <location>
        <begin position="56"/>
        <end position="86"/>
    </location>
</feature>
<keyword evidence="3" id="KW-1185">Reference proteome</keyword>
<proteinExistence type="predicted"/>
<accession>A0AAU9NML1</accession>
<dbReference type="EMBL" id="CAKMRJ010004445">
    <property type="protein sequence ID" value="CAH1439094.1"/>
    <property type="molecule type" value="Genomic_DNA"/>
</dbReference>
<comment type="caution">
    <text evidence="2">The sequence shown here is derived from an EMBL/GenBank/DDBJ whole genome shotgun (WGS) entry which is preliminary data.</text>
</comment>
<evidence type="ECO:0000313" key="3">
    <source>
        <dbReference type="Proteomes" id="UP001157418"/>
    </source>
</evidence>
<feature type="compositionally biased region" description="Acidic residues" evidence="1">
    <location>
        <begin position="58"/>
        <end position="80"/>
    </location>
</feature>
<evidence type="ECO:0000313" key="2">
    <source>
        <dbReference type="EMBL" id="CAH1439094.1"/>
    </source>
</evidence>
<dbReference type="Proteomes" id="UP001157418">
    <property type="component" value="Unassembled WGS sequence"/>
</dbReference>
<organism evidence="2 3">
    <name type="scientific">Lactuca virosa</name>
    <dbReference type="NCBI Taxonomy" id="75947"/>
    <lineage>
        <taxon>Eukaryota</taxon>
        <taxon>Viridiplantae</taxon>
        <taxon>Streptophyta</taxon>
        <taxon>Embryophyta</taxon>
        <taxon>Tracheophyta</taxon>
        <taxon>Spermatophyta</taxon>
        <taxon>Magnoliopsida</taxon>
        <taxon>eudicotyledons</taxon>
        <taxon>Gunneridae</taxon>
        <taxon>Pentapetalae</taxon>
        <taxon>asterids</taxon>
        <taxon>campanulids</taxon>
        <taxon>Asterales</taxon>
        <taxon>Asteraceae</taxon>
        <taxon>Cichorioideae</taxon>
        <taxon>Cichorieae</taxon>
        <taxon>Lactucinae</taxon>
        <taxon>Lactuca</taxon>
    </lineage>
</organism>
<sequence length="105" mass="11583">MKQSRKAAKVAYQGLKELVKFGNFAETEGVQAASTPIAMVAEEHVAPSRSNLSFSFEVSDDDVNDDDVDDDDDDSDDDDRVDFHMFVPSKEPINEALISPAETEK</sequence>
<dbReference type="AlphaFoldDB" id="A0AAU9NML1"/>
<protein>
    <submittedName>
        <fullName evidence="2">Uncharacterized protein</fullName>
    </submittedName>
</protein>
<reference evidence="2 3" key="1">
    <citation type="submission" date="2022-01" db="EMBL/GenBank/DDBJ databases">
        <authorList>
            <person name="Xiong W."/>
            <person name="Schranz E."/>
        </authorList>
    </citation>
    <scope>NUCLEOTIDE SEQUENCE [LARGE SCALE GENOMIC DNA]</scope>
</reference>